<organism evidence="1 2">
    <name type="scientific">Entomophthora muscae</name>
    <dbReference type="NCBI Taxonomy" id="34485"/>
    <lineage>
        <taxon>Eukaryota</taxon>
        <taxon>Fungi</taxon>
        <taxon>Fungi incertae sedis</taxon>
        <taxon>Zoopagomycota</taxon>
        <taxon>Entomophthoromycotina</taxon>
        <taxon>Entomophthoromycetes</taxon>
        <taxon>Entomophthorales</taxon>
        <taxon>Entomophthoraceae</taxon>
        <taxon>Entomophthora</taxon>
    </lineage>
</organism>
<evidence type="ECO:0000313" key="1">
    <source>
        <dbReference type="EMBL" id="KAJ9076638.1"/>
    </source>
</evidence>
<proteinExistence type="predicted"/>
<comment type="caution">
    <text evidence="1">The sequence shown here is derived from an EMBL/GenBank/DDBJ whole genome shotgun (WGS) entry which is preliminary data.</text>
</comment>
<reference evidence="1" key="1">
    <citation type="submission" date="2022-04" db="EMBL/GenBank/DDBJ databases">
        <title>Genome of the entomopathogenic fungus Entomophthora muscae.</title>
        <authorList>
            <person name="Elya C."/>
            <person name="Lovett B.R."/>
            <person name="Lee E."/>
            <person name="Macias A.M."/>
            <person name="Hajek A.E."/>
            <person name="De Bivort B.L."/>
            <person name="Kasson M.T."/>
            <person name="De Fine Licht H.H."/>
            <person name="Stajich J.E."/>
        </authorList>
    </citation>
    <scope>NUCLEOTIDE SEQUENCE</scope>
    <source>
        <strain evidence="1">Berkeley</strain>
    </source>
</reference>
<evidence type="ECO:0000313" key="2">
    <source>
        <dbReference type="Proteomes" id="UP001165960"/>
    </source>
</evidence>
<gene>
    <name evidence="1" type="ORF">DSO57_1024293</name>
</gene>
<dbReference type="Proteomes" id="UP001165960">
    <property type="component" value="Unassembled WGS sequence"/>
</dbReference>
<dbReference type="EMBL" id="QTSX02002260">
    <property type="protein sequence ID" value="KAJ9076638.1"/>
    <property type="molecule type" value="Genomic_DNA"/>
</dbReference>
<keyword evidence="2" id="KW-1185">Reference proteome</keyword>
<protein>
    <submittedName>
        <fullName evidence="1">Uncharacterized protein</fullName>
    </submittedName>
</protein>
<accession>A0ACC2TQ31</accession>
<sequence>MWKFKADFKSDLPECRKKEDLCLGVGRHSSISGQLIGHARCNEMSRNGVTAKSIIPNQGSVLPYKQMQSIDTDLH</sequence>
<name>A0ACC2TQ31_9FUNG</name>